<evidence type="ECO:0000259" key="1">
    <source>
        <dbReference type="SMART" id="SM00901"/>
    </source>
</evidence>
<dbReference type="RefSeq" id="WP_171589529.1">
    <property type="nucleotide sequence ID" value="NZ_JABGBO010000016.1"/>
</dbReference>
<accession>A0A7Y4LBM9</accession>
<reference evidence="2 3" key="1">
    <citation type="submission" date="2020-05" db="EMBL/GenBank/DDBJ databases">
        <authorList>
            <person name="Niu N."/>
        </authorList>
    </citation>
    <scope>NUCLEOTIDE SEQUENCE [LARGE SCALE GENOMIC DNA]</scope>
    <source>
        <strain evidence="2 3">LMG10982</strain>
    </source>
</reference>
<organism evidence="2 3">
    <name type="scientific">Pelistega europaea</name>
    <dbReference type="NCBI Taxonomy" id="106147"/>
    <lineage>
        <taxon>Bacteria</taxon>
        <taxon>Pseudomonadati</taxon>
        <taxon>Pseudomonadota</taxon>
        <taxon>Betaproteobacteria</taxon>
        <taxon>Burkholderiales</taxon>
        <taxon>Alcaligenaceae</taxon>
        <taxon>Pelistega</taxon>
    </lineage>
</organism>
<dbReference type="AlphaFoldDB" id="A0A7Y4LBM9"/>
<dbReference type="SMART" id="SM00901">
    <property type="entry name" value="FRG"/>
    <property type="match status" value="1"/>
</dbReference>
<feature type="domain" description="FRG" evidence="1">
    <location>
        <begin position="66"/>
        <end position="187"/>
    </location>
</feature>
<keyword evidence="3" id="KW-1185">Reference proteome</keyword>
<dbReference type="EMBL" id="JABGBO010000016">
    <property type="protein sequence ID" value="NOL50544.1"/>
    <property type="molecule type" value="Genomic_DNA"/>
</dbReference>
<protein>
    <submittedName>
        <fullName evidence="2">FRG domain-containing protein</fullName>
    </submittedName>
</protein>
<dbReference type="Proteomes" id="UP000541421">
    <property type="component" value="Unassembled WGS sequence"/>
</dbReference>
<sequence length="300" mass="35070">MGDYGKFNDYFVGEDGIREYVIEEYDELKEWVDSVISPCRYQGGQGDILESMDKIAEELQLLDLCEWQETYFRGHSKECYLLQSTLERQISADIMGYSLKKGEYICRPSFDKVVNEYFQRIRKNFRGRMPEQYLLLKDDCINDFWAVGQHYGLKTPLLDWTKSLLVALFFAFRPEKIEASDEYRVIYTLDLFEVRNNVKIIEPRVDIGGRINAQQGVFTDLILSEFLELNNTVNARIANNIYQIPFLTRTKISTALRIHVMRYLARLNIMDSTLFPDIYGAIGESHLILDNIIRITSLPE</sequence>
<dbReference type="InterPro" id="IPR014966">
    <property type="entry name" value="FRG-dom"/>
</dbReference>
<proteinExistence type="predicted"/>
<evidence type="ECO:0000313" key="3">
    <source>
        <dbReference type="Proteomes" id="UP000541421"/>
    </source>
</evidence>
<comment type="caution">
    <text evidence="2">The sequence shown here is derived from an EMBL/GenBank/DDBJ whole genome shotgun (WGS) entry which is preliminary data.</text>
</comment>
<dbReference type="Pfam" id="PF08867">
    <property type="entry name" value="FRG"/>
    <property type="match status" value="1"/>
</dbReference>
<gene>
    <name evidence="2" type="ORF">HKX40_10440</name>
</gene>
<evidence type="ECO:0000313" key="2">
    <source>
        <dbReference type="EMBL" id="NOL50544.1"/>
    </source>
</evidence>
<name>A0A7Y4LBM9_9BURK</name>